<comment type="caution">
    <text evidence="3">The sequence shown here is derived from an EMBL/GenBank/DDBJ whole genome shotgun (WGS) entry which is preliminary data.</text>
</comment>
<organism evidence="3 4">
    <name type="scientific">Actinidia rufa</name>
    <dbReference type="NCBI Taxonomy" id="165716"/>
    <lineage>
        <taxon>Eukaryota</taxon>
        <taxon>Viridiplantae</taxon>
        <taxon>Streptophyta</taxon>
        <taxon>Embryophyta</taxon>
        <taxon>Tracheophyta</taxon>
        <taxon>Spermatophyta</taxon>
        <taxon>Magnoliopsida</taxon>
        <taxon>eudicotyledons</taxon>
        <taxon>Gunneridae</taxon>
        <taxon>Pentapetalae</taxon>
        <taxon>asterids</taxon>
        <taxon>Ericales</taxon>
        <taxon>Actinidiaceae</taxon>
        <taxon>Actinidia</taxon>
    </lineage>
</organism>
<feature type="transmembrane region" description="Helical" evidence="1">
    <location>
        <begin position="15"/>
        <end position="37"/>
    </location>
</feature>
<evidence type="ECO:0000259" key="2">
    <source>
        <dbReference type="PROSITE" id="PS50011"/>
    </source>
</evidence>
<keyword evidence="3" id="KW-0808">Transferase</keyword>
<evidence type="ECO:0000313" key="4">
    <source>
        <dbReference type="Proteomes" id="UP000585474"/>
    </source>
</evidence>
<dbReference type="InterPro" id="IPR000719">
    <property type="entry name" value="Prot_kinase_dom"/>
</dbReference>
<gene>
    <name evidence="3" type="ORF">Acr_08g0014880</name>
</gene>
<dbReference type="OrthoDB" id="1425501at2759"/>
<dbReference type="InterPro" id="IPR051564">
    <property type="entry name" value="LRR_receptor-like_kinase"/>
</dbReference>
<protein>
    <submittedName>
        <fullName evidence="3">Leucine-rich repeat protein kinase family protein</fullName>
    </submittedName>
</protein>
<dbReference type="GO" id="GO:0004672">
    <property type="term" value="F:protein kinase activity"/>
    <property type="evidence" value="ECO:0007669"/>
    <property type="project" value="InterPro"/>
</dbReference>
<sequence>MQGPEKPGKHTTLKLVLVIVIPALFTGLTLSLLLLYWTRKSKKKPLSTSSFGRFYPKISYKELVKATVVFSFENLIGSAGNVLLDKDLTVHVSDFGLARLLSISSTTFQGSSVQLGLKEQLEYGIGQQRSTCGDVYNFAILLLEMFTGKTPTNQLFKDDLNLHNFAKLTLPGRVTEIVDQFPLSKEMQAAQDCIGQNALFLYFKLEWHAQRNAQDIEST</sequence>
<dbReference type="AlphaFoldDB" id="A0A7J0F330"/>
<keyword evidence="1" id="KW-0472">Membrane</keyword>
<dbReference type="PROSITE" id="PS50011">
    <property type="entry name" value="PROTEIN_KINASE_DOM"/>
    <property type="match status" value="1"/>
</dbReference>
<dbReference type="Pfam" id="PF07714">
    <property type="entry name" value="PK_Tyr_Ser-Thr"/>
    <property type="match status" value="1"/>
</dbReference>
<keyword evidence="1" id="KW-1133">Transmembrane helix</keyword>
<keyword evidence="4" id="KW-1185">Reference proteome</keyword>
<dbReference type="PANTHER" id="PTHR48055">
    <property type="entry name" value="LEUCINE-RICH REPEAT RECEPTOR PROTEIN KINASE EMS1"/>
    <property type="match status" value="1"/>
</dbReference>
<accession>A0A7J0F330</accession>
<name>A0A7J0F330_9ERIC</name>
<dbReference type="SUPFAM" id="SSF56112">
    <property type="entry name" value="Protein kinase-like (PK-like)"/>
    <property type="match status" value="1"/>
</dbReference>
<dbReference type="Proteomes" id="UP000585474">
    <property type="component" value="Unassembled WGS sequence"/>
</dbReference>
<proteinExistence type="predicted"/>
<keyword evidence="3" id="KW-0418">Kinase</keyword>
<dbReference type="GO" id="GO:0016020">
    <property type="term" value="C:membrane"/>
    <property type="evidence" value="ECO:0007669"/>
    <property type="project" value="TreeGrafter"/>
</dbReference>
<keyword evidence="1" id="KW-0812">Transmembrane</keyword>
<evidence type="ECO:0000256" key="1">
    <source>
        <dbReference type="SAM" id="Phobius"/>
    </source>
</evidence>
<dbReference type="GO" id="GO:0005524">
    <property type="term" value="F:ATP binding"/>
    <property type="evidence" value="ECO:0007669"/>
    <property type="project" value="InterPro"/>
</dbReference>
<reference evidence="3 4" key="1">
    <citation type="submission" date="2019-07" db="EMBL/GenBank/DDBJ databases">
        <title>De Novo Assembly of kiwifruit Actinidia rufa.</title>
        <authorList>
            <person name="Sugita-Konishi S."/>
            <person name="Sato K."/>
            <person name="Mori E."/>
            <person name="Abe Y."/>
            <person name="Kisaki G."/>
            <person name="Hamano K."/>
            <person name="Suezawa K."/>
            <person name="Otani M."/>
            <person name="Fukuda T."/>
            <person name="Manabe T."/>
            <person name="Gomi K."/>
            <person name="Tabuchi M."/>
            <person name="Akimitsu K."/>
            <person name="Kataoka I."/>
        </authorList>
    </citation>
    <scope>NUCLEOTIDE SEQUENCE [LARGE SCALE GENOMIC DNA]</scope>
    <source>
        <strain evidence="4">cv. Fuchu</strain>
    </source>
</reference>
<dbReference type="PANTHER" id="PTHR48055:SF55">
    <property type="entry name" value="PROTEIN KINASE DOMAIN-CONTAINING PROTEIN"/>
    <property type="match status" value="1"/>
</dbReference>
<evidence type="ECO:0000313" key="3">
    <source>
        <dbReference type="EMBL" id="GFY93092.1"/>
    </source>
</evidence>
<feature type="domain" description="Protein kinase" evidence="2">
    <location>
        <begin position="1"/>
        <end position="219"/>
    </location>
</feature>
<dbReference type="EMBL" id="BJWL01000008">
    <property type="protein sequence ID" value="GFY93092.1"/>
    <property type="molecule type" value="Genomic_DNA"/>
</dbReference>
<dbReference type="InterPro" id="IPR011009">
    <property type="entry name" value="Kinase-like_dom_sf"/>
</dbReference>
<dbReference type="InterPro" id="IPR001245">
    <property type="entry name" value="Ser-Thr/Tyr_kinase_cat_dom"/>
</dbReference>
<dbReference type="Gene3D" id="1.10.510.10">
    <property type="entry name" value="Transferase(Phosphotransferase) domain 1"/>
    <property type="match status" value="1"/>
</dbReference>